<evidence type="ECO:0000259" key="10">
    <source>
        <dbReference type="Pfam" id="PF02518"/>
    </source>
</evidence>
<evidence type="ECO:0000259" key="11">
    <source>
        <dbReference type="Pfam" id="PF07730"/>
    </source>
</evidence>
<evidence type="ECO:0000256" key="4">
    <source>
        <dbReference type="ARBA" id="ARBA00022679"/>
    </source>
</evidence>
<dbReference type="Pfam" id="PF02518">
    <property type="entry name" value="HATPase_c"/>
    <property type="match status" value="1"/>
</dbReference>
<dbReference type="Proteomes" id="UP000636960">
    <property type="component" value="Unassembled WGS sequence"/>
</dbReference>
<dbReference type="PANTHER" id="PTHR24421">
    <property type="entry name" value="NITRATE/NITRITE SENSOR PROTEIN NARX-RELATED"/>
    <property type="match status" value="1"/>
</dbReference>
<evidence type="ECO:0000256" key="6">
    <source>
        <dbReference type="ARBA" id="ARBA00022777"/>
    </source>
</evidence>
<dbReference type="GO" id="GO:0046983">
    <property type="term" value="F:protein dimerization activity"/>
    <property type="evidence" value="ECO:0007669"/>
    <property type="project" value="InterPro"/>
</dbReference>
<proteinExistence type="predicted"/>
<dbReference type="SUPFAM" id="SSF55874">
    <property type="entry name" value="ATPase domain of HSP90 chaperone/DNA topoisomerase II/histidine kinase"/>
    <property type="match status" value="1"/>
</dbReference>
<sequence length="662" mass="69372">MGRWLVPALIAVAQLAWWPGAGLLRGTEIPPAAAAVWGVTVVAGAAALCWRRHRPVLVLVALTVLAALPFPDAWDELGTFAPGDAMLSGVVPHFVAVFSVAARCAWRTTALVLGGVLTVIAVVMAMQDGVDPAWAAVLVMLAGCYGLIAVAGRRRGRWVRERTAAAERLAEARQAGREAAGVERRRLARELHDLTAHHLTSIVLNASAAGMLAGERPELRAEALDFAVRTGRETLDSLHRLVDVLPLEAAPDLDVLAEEFRQLGQQVHTDVPAGELPPAVASAAYGIAREALTNTLRYAPGGRVRLALEYAGDEARLTVEDDGGDARAAARGLGGGRGLTGMRERAHALGGRLVAGPRPEGGWRVHAVFPSPAGEPSQPVRRRATPALLRLGPVLFALVFPMLQTGVAAVDDGLGPATAATILAAQIAHAGPLWWRRAHPWTVFTAVLLTAWLGPALILTGVVPGEFGWMFATAVVADLLALYALGSWAGPPALTWLGAAAAAVVWGLGLVTLALHDPNVPGDMPAAGDGPAWVMAGGFVGLLAACVLFVPMFLCWLPGYAAGRRRIRRHAREEGAVEVALARAAELTRDERDRLAAGLRGDVLRHAAEVPAAAERGDLGAVVVAARQSLAAMRALLDGLGRVAPPVAERDQVSPGAIRPLL</sequence>
<keyword evidence="5" id="KW-0547">Nucleotide-binding</keyword>
<dbReference type="CDD" id="cd16917">
    <property type="entry name" value="HATPase_UhpB-NarQ-NarX-like"/>
    <property type="match status" value="1"/>
</dbReference>
<dbReference type="GO" id="GO:0016020">
    <property type="term" value="C:membrane"/>
    <property type="evidence" value="ECO:0007669"/>
    <property type="project" value="InterPro"/>
</dbReference>
<feature type="transmembrane region" description="Helical" evidence="9">
    <location>
        <begin position="32"/>
        <end position="49"/>
    </location>
</feature>
<dbReference type="RefSeq" id="WP_203779308.1">
    <property type="nucleotide sequence ID" value="NZ_BOMV01000006.1"/>
</dbReference>
<comment type="caution">
    <text evidence="12">The sequence shown here is derived from an EMBL/GenBank/DDBJ whole genome shotgun (WGS) entry which is preliminary data.</text>
</comment>
<keyword evidence="9" id="KW-0812">Transmembrane</keyword>
<dbReference type="InterPro" id="IPR036890">
    <property type="entry name" value="HATPase_C_sf"/>
</dbReference>
<evidence type="ECO:0000256" key="8">
    <source>
        <dbReference type="ARBA" id="ARBA00023012"/>
    </source>
</evidence>
<feature type="transmembrane region" description="Helical" evidence="9">
    <location>
        <begin position="80"/>
        <end position="102"/>
    </location>
</feature>
<evidence type="ECO:0000256" key="2">
    <source>
        <dbReference type="ARBA" id="ARBA00012438"/>
    </source>
</evidence>
<comment type="catalytic activity">
    <reaction evidence="1">
        <text>ATP + protein L-histidine = ADP + protein N-phospho-L-histidine.</text>
        <dbReference type="EC" id="2.7.13.3"/>
    </reaction>
</comment>
<keyword evidence="7" id="KW-0067">ATP-binding</keyword>
<dbReference type="GO" id="GO:0005524">
    <property type="term" value="F:ATP binding"/>
    <property type="evidence" value="ECO:0007669"/>
    <property type="project" value="UniProtKB-KW"/>
</dbReference>
<dbReference type="EMBL" id="BOMV01000006">
    <property type="protein sequence ID" value="GIE93279.1"/>
    <property type="molecule type" value="Genomic_DNA"/>
</dbReference>
<dbReference type="Gene3D" id="1.20.5.1930">
    <property type="match status" value="1"/>
</dbReference>
<feature type="transmembrane region" description="Helical" evidence="9">
    <location>
        <begin position="441"/>
        <end position="461"/>
    </location>
</feature>
<organism evidence="12 13">
    <name type="scientific">Paractinoplanes rishiriensis</name>
    <dbReference type="NCBI Taxonomy" id="1050105"/>
    <lineage>
        <taxon>Bacteria</taxon>
        <taxon>Bacillati</taxon>
        <taxon>Actinomycetota</taxon>
        <taxon>Actinomycetes</taxon>
        <taxon>Micromonosporales</taxon>
        <taxon>Micromonosporaceae</taxon>
        <taxon>Paractinoplanes</taxon>
    </lineage>
</organism>
<feature type="transmembrane region" description="Helical" evidence="9">
    <location>
        <begin position="387"/>
        <end position="407"/>
    </location>
</feature>
<keyword evidence="9" id="KW-0472">Membrane</keyword>
<dbReference type="PANTHER" id="PTHR24421:SF10">
    <property type="entry name" value="NITRATE_NITRITE SENSOR PROTEIN NARQ"/>
    <property type="match status" value="1"/>
</dbReference>
<dbReference type="Pfam" id="PF07730">
    <property type="entry name" value="HisKA_3"/>
    <property type="match status" value="1"/>
</dbReference>
<gene>
    <name evidence="12" type="ORF">Ari01nite_07440</name>
</gene>
<evidence type="ECO:0000256" key="3">
    <source>
        <dbReference type="ARBA" id="ARBA00022553"/>
    </source>
</evidence>
<evidence type="ECO:0000313" key="13">
    <source>
        <dbReference type="Proteomes" id="UP000636960"/>
    </source>
</evidence>
<dbReference type="InterPro" id="IPR011712">
    <property type="entry name" value="Sig_transdc_His_kin_sub3_dim/P"/>
</dbReference>
<dbReference type="EC" id="2.7.13.3" evidence="2"/>
<feature type="domain" description="Signal transduction histidine kinase subgroup 3 dimerisation and phosphoacceptor" evidence="11">
    <location>
        <begin position="183"/>
        <end position="245"/>
    </location>
</feature>
<feature type="transmembrane region" description="Helical" evidence="9">
    <location>
        <begin position="535"/>
        <end position="562"/>
    </location>
</feature>
<dbReference type="InterPro" id="IPR050482">
    <property type="entry name" value="Sensor_HK_TwoCompSys"/>
</dbReference>
<name>A0A919MSJ7_9ACTN</name>
<evidence type="ECO:0000313" key="12">
    <source>
        <dbReference type="EMBL" id="GIE93279.1"/>
    </source>
</evidence>
<keyword evidence="3" id="KW-0597">Phosphoprotein</keyword>
<feature type="transmembrane region" description="Helical" evidence="9">
    <location>
        <begin position="109"/>
        <end position="127"/>
    </location>
</feature>
<feature type="transmembrane region" description="Helical" evidence="9">
    <location>
        <begin position="467"/>
        <end position="486"/>
    </location>
</feature>
<feature type="transmembrane region" description="Helical" evidence="9">
    <location>
        <begin position="56"/>
        <end position="74"/>
    </location>
</feature>
<reference evidence="12" key="1">
    <citation type="submission" date="2021-01" db="EMBL/GenBank/DDBJ databases">
        <title>Whole genome shotgun sequence of Actinoplanes rishiriensis NBRC 108556.</title>
        <authorList>
            <person name="Komaki H."/>
            <person name="Tamura T."/>
        </authorList>
    </citation>
    <scope>NUCLEOTIDE SEQUENCE</scope>
    <source>
        <strain evidence="12">NBRC 108556</strain>
    </source>
</reference>
<keyword evidence="8" id="KW-0902">Two-component regulatory system</keyword>
<evidence type="ECO:0000256" key="5">
    <source>
        <dbReference type="ARBA" id="ARBA00022741"/>
    </source>
</evidence>
<dbReference type="AlphaFoldDB" id="A0A919MSJ7"/>
<feature type="transmembrane region" description="Helical" evidence="9">
    <location>
        <begin position="133"/>
        <end position="152"/>
    </location>
</feature>
<keyword evidence="9" id="KW-1133">Transmembrane helix</keyword>
<keyword evidence="6" id="KW-0418">Kinase</keyword>
<evidence type="ECO:0000256" key="7">
    <source>
        <dbReference type="ARBA" id="ARBA00022840"/>
    </source>
</evidence>
<keyword evidence="4" id="KW-0808">Transferase</keyword>
<protein>
    <recommendedName>
        <fullName evidence="2">histidine kinase</fullName>
        <ecNumber evidence="2">2.7.13.3</ecNumber>
    </recommendedName>
</protein>
<dbReference type="Gene3D" id="3.30.565.10">
    <property type="entry name" value="Histidine kinase-like ATPase, C-terminal domain"/>
    <property type="match status" value="1"/>
</dbReference>
<keyword evidence="13" id="KW-1185">Reference proteome</keyword>
<evidence type="ECO:0000256" key="9">
    <source>
        <dbReference type="SAM" id="Phobius"/>
    </source>
</evidence>
<feature type="transmembrane region" description="Helical" evidence="9">
    <location>
        <begin position="493"/>
        <end position="515"/>
    </location>
</feature>
<accession>A0A919MSJ7</accession>
<feature type="domain" description="Histidine kinase/HSP90-like ATPase" evidence="10">
    <location>
        <begin position="285"/>
        <end position="371"/>
    </location>
</feature>
<dbReference type="GO" id="GO:0000155">
    <property type="term" value="F:phosphorelay sensor kinase activity"/>
    <property type="evidence" value="ECO:0007669"/>
    <property type="project" value="InterPro"/>
</dbReference>
<feature type="transmembrane region" description="Helical" evidence="9">
    <location>
        <begin position="413"/>
        <end position="434"/>
    </location>
</feature>
<dbReference type="InterPro" id="IPR003594">
    <property type="entry name" value="HATPase_dom"/>
</dbReference>
<evidence type="ECO:0000256" key="1">
    <source>
        <dbReference type="ARBA" id="ARBA00000085"/>
    </source>
</evidence>